<dbReference type="STRING" id="683228.GA0070617_4580"/>
<protein>
    <submittedName>
        <fullName evidence="2">Transcriptional regulator, AbiEi antitoxin, Type IV TA system</fullName>
    </submittedName>
</protein>
<dbReference type="EMBL" id="FMIA01000002">
    <property type="protein sequence ID" value="SCL61142.1"/>
    <property type="molecule type" value="Genomic_DNA"/>
</dbReference>
<name>A0A1C6V447_9ACTN</name>
<feature type="compositionally biased region" description="Low complexity" evidence="1">
    <location>
        <begin position="352"/>
        <end position="362"/>
    </location>
</feature>
<keyword evidence="3" id="KW-1185">Reference proteome</keyword>
<sequence length="390" mass="42849">MLRDMSDYPPELDATARAQHLVVTRAQLLSVGCTDMHLYRQARRGRWQRVLPATYALFSGTLTEEQRRVSAALYAGPQAQLTGLAALHWYGFRYSPRSDAVQLVVPHHVRRRSAAYAQVSRALTLDGRARHTAFYPVCSPARAVVDAARDLRQLRPVRAVVAEAVQRGYADLPGLDEEIRRARRSRTALIRQAFAEVVAGTRSAPEAELRECLAGSRVLPAILWNPRLSNGTGESMPTPDGYLADAALALEVDSQEYHFSPDDWSRTLDRHNQLSRYGILVLHFTPARIRREPGRVRQLVEEAYESRRGSVPLTRVRVEPLPGPAALAIDPAPAGLPPAGPAPAGLPPAGPAPADLTPAGPASTLPPTRLTPDRRHLEEVLAARHRVEQA</sequence>
<dbReference type="AlphaFoldDB" id="A0A1C6V447"/>
<evidence type="ECO:0000256" key="1">
    <source>
        <dbReference type="SAM" id="MobiDB-lite"/>
    </source>
</evidence>
<accession>A0A1C6V447</accession>
<reference evidence="2 3" key="1">
    <citation type="submission" date="2016-06" db="EMBL/GenBank/DDBJ databases">
        <authorList>
            <person name="Kjaerup R.B."/>
            <person name="Dalgaard T.S."/>
            <person name="Juul-Madsen H.R."/>
        </authorList>
    </citation>
    <scope>NUCLEOTIDE SEQUENCE [LARGE SCALE GENOMIC DNA]</scope>
    <source>
        <strain evidence="2 3">DSM 45577</strain>
    </source>
</reference>
<gene>
    <name evidence="2" type="ORF">GA0070617_4580</name>
</gene>
<proteinExistence type="predicted"/>
<feature type="region of interest" description="Disordered" evidence="1">
    <location>
        <begin position="329"/>
        <end position="377"/>
    </location>
</feature>
<evidence type="ECO:0000313" key="2">
    <source>
        <dbReference type="EMBL" id="SCL61142.1"/>
    </source>
</evidence>
<dbReference type="Proteomes" id="UP000198937">
    <property type="component" value="Unassembled WGS sequence"/>
</dbReference>
<evidence type="ECO:0000313" key="3">
    <source>
        <dbReference type="Proteomes" id="UP000198937"/>
    </source>
</evidence>
<organism evidence="2 3">
    <name type="scientific">Micromonospora yangpuensis</name>
    <dbReference type="NCBI Taxonomy" id="683228"/>
    <lineage>
        <taxon>Bacteria</taxon>
        <taxon>Bacillati</taxon>
        <taxon>Actinomycetota</taxon>
        <taxon>Actinomycetes</taxon>
        <taxon>Micromonosporales</taxon>
        <taxon>Micromonosporaceae</taxon>
        <taxon>Micromonospora</taxon>
    </lineage>
</organism>
<feature type="compositionally biased region" description="Pro residues" evidence="1">
    <location>
        <begin position="334"/>
        <end position="351"/>
    </location>
</feature>